<organism evidence="1 2">
    <name type="scientific">Pseudoalteromonas agarivorans DSM 14585</name>
    <dbReference type="NCBI Taxonomy" id="1312369"/>
    <lineage>
        <taxon>Bacteria</taxon>
        <taxon>Pseudomonadati</taxon>
        <taxon>Pseudomonadota</taxon>
        <taxon>Gammaproteobacteria</taxon>
        <taxon>Alteromonadales</taxon>
        <taxon>Pseudoalteromonadaceae</taxon>
        <taxon>Pseudoalteromonas</taxon>
    </lineage>
</organism>
<evidence type="ECO:0000313" key="1">
    <source>
        <dbReference type="EMBL" id="ATC83938.1"/>
    </source>
</evidence>
<reference evidence="1" key="1">
    <citation type="submission" date="2015-03" db="EMBL/GenBank/DDBJ databases">
        <authorList>
            <person name="Xie B.-B."/>
            <person name="Rong J.-C."/>
            <person name="Qin Q.-L."/>
            <person name="Zhang Y.-Z."/>
        </authorList>
    </citation>
    <scope>NUCLEOTIDE SEQUENCE</scope>
    <source>
        <strain evidence="1">DSM 14585</strain>
    </source>
</reference>
<protein>
    <submittedName>
        <fullName evidence="1">Uncharacterized protein</fullName>
    </submittedName>
</protein>
<sequence>MDIDELTGLVQGKAFFSGAYKNTLEDVVEVREILKASYKHNEFPYYSEFEHSWNILRESSSHNVIEREQVESNPLNSFLYLIESGLYPPPELLIVVASCFRAHMISGGKTNLSEDFFGKDKQFDHCINVSKITKYMDFELKWVIDKKESLQDVAEQYLLECSEKNNNTFGENTDVESFLRGYRRWKNDSKKQKYY</sequence>
<keyword evidence="2" id="KW-1185">Reference proteome</keyword>
<accession>A0ACA8E1B3</accession>
<name>A0ACA8E1B3_9GAMM</name>
<gene>
    <name evidence="1" type="ORF">PAGA_a3868</name>
</gene>
<evidence type="ECO:0000313" key="2">
    <source>
        <dbReference type="Proteomes" id="UP000217277"/>
    </source>
</evidence>
<proteinExistence type="predicted"/>
<dbReference type="Proteomes" id="UP000217277">
    <property type="component" value="Chromosome I"/>
</dbReference>
<dbReference type="EMBL" id="CP011011">
    <property type="protein sequence ID" value="ATC83938.1"/>
    <property type="molecule type" value="Genomic_DNA"/>
</dbReference>